<reference evidence="12 13" key="1">
    <citation type="submission" date="2020-07" db="EMBL/GenBank/DDBJ databases">
        <title>Genomic Encyclopedia of Type Strains, Phase IV (KMG-V): Genome sequencing to study the core and pangenomes of soil and plant-associated prokaryotes.</title>
        <authorList>
            <person name="Whitman W."/>
        </authorList>
    </citation>
    <scope>NUCLEOTIDE SEQUENCE [LARGE SCALE GENOMIC DNA]</scope>
    <source>
        <strain evidence="12 13">X4EP2</strain>
    </source>
</reference>
<dbReference type="InterPro" id="IPR050264">
    <property type="entry name" value="Bact_CCA-adding_enz_type3_sf"/>
</dbReference>
<keyword evidence="13" id="KW-1185">Reference proteome</keyword>
<dbReference type="SUPFAM" id="SSF81301">
    <property type="entry name" value="Nucleotidyltransferase"/>
    <property type="match status" value="1"/>
</dbReference>
<dbReference type="GO" id="GO:0000166">
    <property type="term" value="F:nucleotide binding"/>
    <property type="evidence" value="ECO:0007669"/>
    <property type="project" value="UniProtKB-KW"/>
</dbReference>
<dbReference type="Pfam" id="PF12627">
    <property type="entry name" value="PolyA_pol_RNAbd"/>
    <property type="match status" value="1"/>
</dbReference>
<dbReference type="GO" id="GO:0008033">
    <property type="term" value="P:tRNA processing"/>
    <property type="evidence" value="ECO:0007669"/>
    <property type="project" value="UniProtKB-KW"/>
</dbReference>
<protein>
    <submittedName>
        <fullName evidence="12">Poly(A) polymerase</fullName>
        <ecNumber evidence="12">2.7.7.19</ecNumber>
    </submittedName>
</protein>
<dbReference type="Gene3D" id="1.10.3090.10">
    <property type="entry name" value="cca-adding enzyme, domain 2"/>
    <property type="match status" value="1"/>
</dbReference>
<evidence type="ECO:0000256" key="8">
    <source>
        <dbReference type="RuleBase" id="RU003953"/>
    </source>
</evidence>
<sequence>MQPADAPYQAALHIAQHLRNAGHQAFFAGGCVRDLLLGLTPKDYDVATSATPDIVQRLFPKTFAVGAHFGVVLVCDEDGQTTEVATFRHDGAYTDGRRPDAVRFSTSPEEDVLRRDFTINGMLLDPIAFAKTGDLATATLDLVGGREDLAAKIIRAIGDPTLRFTEDKLRMLRAVRFAARLQFEIDPSTMAAIKAQARTIAQVSNERIRDELTKMLTEGHARRAFELLDQSGLLAEILPEAIRMHNVQQPPQFHPEGDVWTHTMLLLEHLPPNPSTALAWGALLHDIGKPATFRPPDPAKPNDRIRFNGHVEVGVRIAEVVLDRLRFSNEEKAQIIALVHNHMRFGDIFQMKQSTLKRFLRLPKFDEHLALHHLDCTAAHGNLTLYDFAKHQYESAPEEHIRPQLLLTGRDLIAAGYPPSPQFKPMLETAEDAQLEATIHTTAEALTLLQTLFGPPPPKP</sequence>
<dbReference type="CDD" id="cd05398">
    <property type="entry name" value="NT_ClassII-CCAase"/>
    <property type="match status" value="1"/>
</dbReference>
<dbReference type="SUPFAM" id="SSF81891">
    <property type="entry name" value="Poly A polymerase C-terminal region-like"/>
    <property type="match status" value="1"/>
</dbReference>
<dbReference type="InterPro" id="IPR003607">
    <property type="entry name" value="HD/PDEase_dom"/>
</dbReference>
<evidence type="ECO:0000256" key="4">
    <source>
        <dbReference type="ARBA" id="ARBA00022695"/>
    </source>
</evidence>
<dbReference type="InterPro" id="IPR006675">
    <property type="entry name" value="HDIG_dom"/>
</dbReference>
<keyword evidence="4 12" id="KW-0548">Nucleotidyltransferase</keyword>
<name>A0A7Y9PFX3_9BACT</name>
<evidence type="ECO:0000256" key="6">
    <source>
        <dbReference type="ARBA" id="ARBA00022741"/>
    </source>
</evidence>
<accession>A0A7Y9PFX3</accession>
<comment type="cofactor">
    <cofactor evidence="1">
        <name>Mg(2+)</name>
        <dbReference type="ChEBI" id="CHEBI:18420"/>
    </cofactor>
</comment>
<dbReference type="EC" id="2.7.7.19" evidence="12"/>
<dbReference type="PANTHER" id="PTHR46173">
    <property type="entry name" value="CCA TRNA NUCLEOTIDYLTRANSFERASE 1, MITOCHONDRIAL"/>
    <property type="match status" value="1"/>
</dbReference>
<dbReference type="Gene3D" id="3.30.460.10">
    <property type="entry name" value="Beta Polymerase, domain 2"/>
    <property type="match status" value="1"/>
</dbReference>
<evidence type="ECO:0000256" key="2">
    <source>
        <dbReference type="ARBA" id="ARBA00022679"/>
    </source>
</evidence>
<dbReference type="EMBL" id="JACCCW010000001">
    <property type="protein sequence ID" value="NYF79178.1"/>
    <property type="molecule type" value="Genomic_DNA"/>
</dbReference>
<feature type="domain" description="Poly A polymerase head" evidence="9">
    <location>
        <begin position="25"/>
        <end position="155"/>
    </location>
</feature>
<evidence type="ECO:0000313" key="13">
    <source>
        <dbReference type="Proteomes" id="UP000589520"/>
    </source>
</evidence>
<dbReference type="PANTHER" id="PTHR46173:SF1">
    <property type="entry name" value="CCA TRNA NUCLEOTIDYLTRANSFERASE 1, MITOCHONDRIAL"/>
    <property type="match status" value="1"/>
</dbReference>
<comment type="similarity">
    <text evidence="8">Belongs to the tRNA nucleotidyltransferase/poly(A) polymerase family.</text>
</comment>
<evidence type="ECO:0000256" key="5">
    <source>
        <dbReference type="ARBA" id="ARBA00022723"/>
    </source>
</evidence>
<proteinExistence type="inferred from homology"/>
<dbReference type="GO" id="GO:0000049">
    <property type="term" value="F:tRNA binding"/>
    <property type="evidence" value="ECO:0007669"/>
    <property type="project" value="TreeGrafter"/>
</dbReference>
<keyword evidence="2 8" id="KW-0808">Transferase</keyword>
<evidence type="ECO:0000259" key="10">
    <source>
        <dbReference type="Pfam" id="PF01966"/>
    </source>
</evidence>
<keyword evidence="8" id="KW-0694">RNA-binding</keyword>
<keyword evidence="7" id="KW-0460">Magnesium</keyword>
<dbReference type="AlphaFoldDB" id="A0A7Y9PFX3"/>
<keyword evidence="6" id="KW-0547">Nucleotide-binding</keyword>
<dbReference type="Proteomes" id="UP000589520">
    <property type="component" value="Unassembled WGS sequence"/>
</dbReference>
<evidence type="ECO:0000259" key="9">
    <source>
        <dbReference type="Pfam" id="PF01743"/>
    </source>
</evidence>
<dbReference type="InterPro" id="IPR043519">
    <property type="entry name" value="NT_sf"/>
</dbReference>
<gene>
    <name evidence="12" type="ORF">HDF17_001465</name>
</gene>
<keyword evidence="3" id="KW-0819">tRNA processing</keyword>
<dbReference type="InterPro" id="IPR032828">
    <property type="entry name" value="PolyA_RNA-bd"/>
</dbReference>
<feature type="domain" description="HD" evidence="10">
    <location>
        <begin position="259"/>
        <end position="347"/>
    </location>
</feature>
<dbReference type="Pfam" id="PF01966">
    <property type="entry name" value="HD"/>
    <property type="match status" value="1"/>
</dbReference>
<evidence type="ECO:0000256" key="3">
    <source>
        <dbReference type="ARBA" id="ARBA00022694"/>
    </source>
</evidence>
<dbReference type="GO" id="GO:0046872">
    <property type="term" value="F:metal ion binding"/>
    <property type="evidence" value="ECO:0007669"/>
    <property type="project" value="UniProtKB-KW"/>
</dbReference>
<dbReference type="CDD" id="cd00077">
    <property type="entry name" value="HDc"/>
    <property type="match status" value="1"/>
</dbReference>
<evidence type="ECO:0000256" key="1">
    <source>
        <dbReference type="ARBA" id="ARBA00001946"/>
    </source>
</evidence>
<evidence type="ECO:0000256" key="7">
    <source>
        <dbReference type="ARBA" id="ARBA00022842"/>
    </source>
</evidence>
<keyword evidence="5" id="KW-0479">Metal-binding</keyword>
<feature type="domain" description="tRNA nucleotidyltransferase/poly(A) polymerase RNA and SrmB- binding" evidence="11">
    <location>
        <begin position="183"/>
        <end position="241"/>
    </location>
</feature>
<evidence type="ECO:0000259" key="11">
    <source>
        <dbReference type="Pfam" id="PF12627"/>
    </source>
</evidence>
<organism evidence="12 13">
    <name type="scientific">Granulicella arctica</name>
    <dbReference type="NCBI Taxonomy" id="940613"/>
    <lineage>
        <taxon>Bacteria</taxon>
        <taxon>Pseudomonadati</taxon>
        <taxon>Acidobacteriota</taxon>
        <taxon>Terriglobia</taxon>
        <taxon>Terriglobales</taxon>
        <taxon>Acidobacteriaceae</taxon>
        <taxon>Granulicella</taxon>
    </lineage>
</organism>
<evidence type="ECO:0000313" key="12">
    <source>
        <dbReference type="EMBL" id="NYF79178.1"/>
    </source>
</evidence>
<dbReference type="InterPro" id="IPR006674">
    <property type="entry name" value="HD_domain"/>
</dbReference>
<comment type="caution">
    <text evidence="12">The sequence shown here is derived from an EMBL/GenBank/DDBJ whole genome shotgun (WGS) entry which is preliminary data.</text>
</comment>
<dbReference type="GO" id="GO:1990817">
    <property type="term" value="F:poly(A) RNA polymerase activity"/>
    <property type="evidence" value="ECO:0007669"/>
    <property type="project" value="UniProtKB-EC"/>
</dbReference>
<dbReference type="NCBIfam" id="TIGR00277">
    <property type="entry name" value="HDIG"/>
    <property type="match status" value="1"/>
</dbReference>
<dbReference type="InterPro" id="IPR002646">
    <property type="entry name" value="PolA_pol_head_dom"/>
</dbReference>
<dbReference type="Pfam" id="PF01743">
    <property type="entry name" value="PolyA_pol"/>
    <property type="match status" value="1"/>
</dbReference>